<dbReference type="EMBL" id="QNRT01000007">
    <property type="protein sequence ID" value="RBP48493.1"/>
    <property type="molecule type" value="Genomic_DNA"/>
</dbReference>
<protein>
    <recommendedName>
        <fullName evidence="3">Thrombospondin type 3 repeat-containing protein</fullName>
    </recommendedName>
</protein>
<comment type="caution">
    <text evidence="1">The sequence shown here is derived from an EMBL/GenBank/DDBJ whole genome shotgun (WGS) entry which is preliminary data.</text>
</comment>
<dbReference type="InterPro" id="IPR028974">
    <property type="entry name" value="TSP_type-3_rpt"/>
</dbReference>
<dbReference type="GO" id="GO:0005509">
    <property type="term" value="F:calcium ion binding"/>
    <property type="evidence" value="ECO:0007669"/>
    <property type="project" value="InterPro"/>
</dbReference>
<evidence type="ECO:0008006" key="3">
    <source>
        <dbReference type="Google" id="ProtNLM"/>
    </source>
</evidence>
<organism evidence="1 2">
    <name type="scientific">Arenicella xantha</name>
    <dbReference type="NCBI Taxonomy" id="644221"/>
    <lineage>
        <taxon>Bacteria</taxon>
        <taxon>Pseudomonadati</taxon>
        <taxon>Pseudomonadota</taxon>
        <taxon>Gammaproteobacteria</taxon>
        <taxon>Arenicellales</taxon>
        <taxon>Arenicellaceae</taxon>
        <taxon>Arenicella</taxon>
    </lineage>
</organism>
<dbReference type="InParanoid" id="A0A395JHY6"/>
<dbReference type="Proteomes" id="UP000253083">
    <property type="component" value="Unassembled WGS sequence"/>
</dbReference>
<name>A0A395JHY6_9GAMM</name>
<keyword evidence="2" id="KW-1185">Reference proteome</keyword>
<sequence length="114" mass="12389">MNGSDTNPLNPKVCLDSDFDSCDDCSVGDDGIGLRPDFFPENDGVDTDLNGICDITDVDDDDDSILDEDDNCMLIPNVDQLDTDEDGVGDVCESGDESFCFPLSRESNFIFVCL</sequence>
<accession>A0A395JHY6</accession>
<proteinExistence type="predicted"/>
<reference evidence="1 2" key="1">
    <citation type="submission" date="2018-06" db="EMBL/GenBank/DDBJ databases">
        <title>Genomic Encyclopedia of Type Strains, Phase IV (KMG-IV): sequencing the most valuable type-strain genomes for metagenomic binning, comparative biology and taxonomic classification.</title>
        <authorList>
            <person name="Goeker M."/>
        </authorList>
    </citation>
    <scope>NUCLEOTIDE SEQUENCE [LARGE SCALE GENOMIC DNA]</scope>
    <source>
        <strain evidence="1 2">DSM 24032</strain>
    </source>
</reference>
<evidence type="ECO:0000313" key="1">
    <source>
        <dbReference type="EMBL" id="RBP48493.1"/>
    </source>
</evidence>
<dbReference type="SUPFAM" id="SSF103647">
    <property type="entry name" value="TSP type-3 repeat"/>
    <property type="match status" value="1"/>
</dbReference>
<dbReference type="AlphaFoldDB" id="A0A395JHY6"/>
<evidence type="ECO:0000313" key="2">
    <source>
        <dbReference type="Proteomes" id="UP000253083"/>
    </source>
</evidence>
<gene>
    <name evidence="1" type="ORF">DFR28_10795</name>
</gene>
<dbReference type="Gene3D" id="4.10.1080.10">
    <property type="entry name" value="TSP type-3 repeat"/>
    <property type="match status" value="1"/>
</dbReference>